<comment type="similarity">
    <text evidence="1">Belongs to the TolB family.</text>
</comment>
<dbReference type="Proteomes" id="UP000176938">
    <property type="component" value="Unassembled WGS sequence"/>
</dbReference>
<evidence type="ECO:0008006" key="4">
    <source>
        <dbReference type="Google" id="ProtNLM"/>
    </source>
</evidence>
<dbReference type="Pfam" id="PF07676">
    <property type="entry name" value="PD40"/>
    <property type="match status" value="2"/>
</dbReference>
<protein>
    <recommendedName>
        <fullName evidence="4">Bacterial surface antigen (D15) domain-containing protein</fullName>
    </recommendedName>
</protein>
<evidence type="ECO:0000313" key="3">
    <source>
        <dbReference type="Proteomes" id="UP000176938"/>
    </source>
</evidence>
<sequence length="935" mass="106190">MFRYIIQKSLFVSFMLLVLIVKSGFAATWLDPSLRWKTIETPHFSIHYHEQIERIANRFAPVAEEVHQKLVPFMKYQSDIKIQVVLIDTVDYGNGYATVFPDPRVTLYLTDWSTNLNPSKYDQWLKFVFTHEYTHVLHLDMAEGLAALPRKIFGRIIVPNALSPSFMLEGVATYSETKNERWGRGDDPHWDMMMRMDVLENKIKTLDQASVDTVNWPDGHLRYIYGVEFLQYLSDTYGEERLIKFFHIFGNYVGTSGIDGAFYALYGKTLSGLWSDWLFYLHDKYERQKQGLGELTRPGLITGSGYHNLKPKWDKNSRLIYYQQQNADDYPGIRVVDPQTGEDKKIIEASVFAGNLSFDPNGQELLFIKSDNFDNYYTYSDICSLDLATKQLKQLTKGKRVTDADLAPDGKWIVFVENNLGTKTLKMITGGGVDEVVVLSPEAEVQYFSPRWTPDGTKFAVAKWTPGGQQKIYLVSPQTGIQRRLIEGDDSAESNPTFSPDGRYLFFDSDHSGIVNLYAYALDSKQLFQVTNVLGGAMMPDVSPDGKKLAYVSYSSNGYDLAVLAVEQTKWKEIVKEPGVIRSRAVPLLVPPKNYEVHDYNPLPGLLPKSWLPVSYTNENGSQSSVYLWGSDILGQHQYNLQYGYDFKANRPGYELLYTNNQFLPQLTLRLSETAAAYAWESATLWLRNTYGQVSVSLYDNRVFSEWDRQVVSVGYEQTNITNITSITAYTTKPSLGNINGAFVAWRYHNTRKYRKSISYEDGIDLTARVTSNSRSLGSDYAYTTYSANLASYFKMPGPHHVLTPTLYGFYSSGEQLAQSNFSWNSLPVRGYSGTSLQGNKGVSLITEYRFPIGYVERTVLYNSTFLDRIWGDVFVDVGGATFSPPGSLNLKRSYGAEFNMNTLLAGYFYLTSTIGYVNGVDAGGEEKFYFRFSM</sequence>
<dbReference type="InterPro" id="IPR011659">
    <property type="entry name" value="WD40"/>
</dbReference>
<gene>
    <name evidence="2" type="ORF">A3H38_02355</name>
</gene>
<accession>A0A1F4R8M3</accession>
<dbReference type="EMBL" id="METP01000049">
    <property type="protein sequence ID" value="OGC04527.1"/>
    <property type="molecule type" value="Genomic_DNA"/>
</dbReference>
<evidence type="ECO:0000313" key="2">
    <source>
        <dbReference type="EMBL" id="OGC04527.1"/>
    </source>
</evidence>
<reference evidence="2 3" key="1">
    <citation type="journal article" date="2016" name="Nat. Commun.">
        <title>Thousands of microbial genomes shed light on interconnected biogeochemical processes in an aquifer system.</title>
        <authorList>
            <person name="Anantharaman K."/>
            <person name="Brown C.T."/>
            <person name="Hug L.A."/>
            <person name="Sharon I."/>
            <person name="Castelle C.J."/>
            <person name="Probst A.J."/>
            <person name="Thomas B.C."/>
            <person name="Singh A."/>
            <person name="Wilkins M.J."/>
            <person name="Karaoz U."/>
            <person name="Brodie E.L."/>
            <person name="Williams K.H."/>
            <person name="Hubbard S.S."/>
            <person name="Banfield J.F."/>
        </authorList>
    </citation>
    <scope>NUCLEOTIDE SEQUENCE [LARGE SCALE GENOMIC DNA]</scope>
</reference>
<dbReference type="PANTHER" id="PTHR36842:SF1">
    <property type="entry name" value="PROTEIN TOLB"/>
    <property type="match status" value="1"/>
</dbReference>
<dbReference type="InterPro" id="IPR011042">
    <property type="entry name" value="6-blade_b-propeller_TolB-like"/>
</dbReference>
<proteinExistence type="inferred from homology"/>
<dbReference type="Gene3D" id="2.120.10.30">
    <property type="entry name" value="TolB, C-terminal domain"/>
    <property type="match status" value="2"/>
</dbReference>
<organism evidence="2 3">
    <name type="scientific">candidate division WOR-1 bacterium RIFCSPLOWO2_02_FULL_46_20</name>
    <dbReference type="NCBI Taxonomy" id="1802567"/>
    <lineage>
        <taxon>Bacteria</taxon>
        <taxon>Bacillati</taxon>
        <taxon>Saganbacteria</taxon>
    </lineage>
</organism>
<name>A0A1F4R8M3_UNCSA</name>
<dbReference type="AlphaFoldDB" id="A0A1F4R8M3"/>
<dbReference type="SUPFAM" id="SSF82171">
    <property type="entry name" value="DPP6 N-terminal domain-like"/>
    <property type="match status" value="1"/>
</dbReference>
<comment type="caution">
    <text evidence="2">The sequence shown here is derived from an EMBL/GenBank/DDBJ whole genome shotgun (WGS) entry which is preliminary data.</text>
</comment>
<evidence type="ECO:0000256" key="1">
    <source>
        <dbReference type="ARBA" id="ARBA00009820"/>
    </source>
</evidence>
<dbReference type="PANTHER" id="PTHR36842">
    <property type="entry name" value="PROTEIN TOLB HOMOLOG"/>
    <property type="match status" value="1"/>
</dbReference>